<evidence type="ECO:0000256" key="6">
    <source>
        <dbReference type="SAM" id="Phobius"/>
    </source>
</evidence>
<reference evidence="7 8" key="1">
    <citation type="submission" date="2013-11" db="EMBL/GenBank/DDBJ databases">
        <title>Draft genome of the bovine lungworm Dictyocaulus viviparus.</title>
        <authorList>
            <person name="Mitreva M."/>
        </authorList>
    </citation>
    <scope>NUCLEOTIDE SEQUENCE [LARGE SCALE GENOMIC DNA]</scope>
    <source>
        <strain evidence="7 8">HannoverDv2000</strain>
    </source>
</reference>
<feature type="transmembrane region" description="Helical" evidence="6">
    <location>
        <begin position="284"/>
        <end position="305"/>
    </location>
</feature>
<evidence type="ECO:0000313" key="8">
    <source>
        <dbReference type="Proteomes" id="UP000053766"/>
    </source>
</evidence>
<sequence length="336" mass="36986">MVAVHNHPAAGPDSAIDLARSLDSRDSLFLENENSRGALIDPEGREFIEPLKQKTILAQEEIRREAAEILQLLNTPKTTVTLKAWLWSLFGCSLVVLCGILPAFLLPANSNEYLRTEGFFAEGRRNLSLLLSFAVGSLLGDVFLHLLPEAWNSYNVDIQHIGLSTLGGLLICFFVEKLYNTTGDSQHKICAIMNLAANLVDNFTHGLAVGASFLVSPKFGMMTTFAILVHEIPHEISDFAILLRADFDRIQAVKAQLFTACGGIAGACVALWLQNDSMQSVDWILPFTAGGFINISLTQILPELNQETNRRQNIKQMIMISLGFLVMASVSQFHIA</sequence>
<dbReference type="GO" id="GO:0005385">
    <property type="term" value="F:zinc ion transmembrane transporter activity"/>
    <property type="evidence" value="ECO:0007669"/>
    <property type="project" value="TreeGrafter"/>
</dbReference>
<evidence type="ECO:0000256" key="3">
    <source>
        <dbReference type="ARBA" id="ARBA00022989"/>
    </source>
</evidence>
<evidence type="ECO:0000313" key="7">
    <source>
        <dbReference type="EMBL" id="KJH41245.1"/>
    </source>
</evidence>
<evidence type="ECO:0000256" key="1">
    <source>
        <dbReference type="ARBA" id="ARBA00004141"/>
    </source>
</evidence>
<comment type="subcellular location">
    <subcellularLocation>
        <location evidence="1">Membrane</location>
        <topology evidence="1">Multi-pass membrane protein</topology>
    </subcellularLocation>
</comment>
<feature type="transmembrane region" description="Helical" evidence="6">
    <location>
        <begin position="317"/>
        <end position="335"/>
    </location>
</feature>
<dbReference type="STRING" id="29172.A0A0D8X9I4"/>
<dbReference type="EMBL" id="KN716871">
    <property type="protein sequence ID" value="KJH41245.1"/>
    <property type="molecule type" value="Genomic_DNA"/>
</dbReference>
<feature type="transmembrane region" description="Helical" evidence="6">
    <location>
        <begin position="252"/>
        <end position="272"/>
    </location>
</feature>
<keyword evidence="3 6" id="KW-1133">Transmembrane helix</keyword>
<keyword evidence="8" id="KW-1185">Reference proteome</keyword>
<dbReference type="AlphaFoldDB" id="A0A0D8X9I4"/>
<keyword evidence="4 6" id="KW-0472">Membrane</keyword>
<keyword evidence="2 6" id="KW-0812">Transmembrane</keyword>
<protein>
    <submittedName>
        <fullName evidence="7">Metal cation transporter, ZIP family</fullName>
    </submittedName>
</protein>
<organism evidence="7 8">
    <name type="scientific">Dictyocaulus viviparus</name>
    <name type="common">Bovine lungworm</name>
    <dbReference type="NCBI Taxonomy" id="29172"/>
    <lineage>
        <taxon>Eukaryota</taxon>
        <taxon>Metazoa</taxon>
        <taxon>Ecdysozoa</taxon>
        <taxon>Nematoda</taxon>
        <taxon>Chromadorea</taxon>
        <taxon>Rhabditida</taxon>
        <taxon>Rhabditina</taxon>
        <taxon>Rhabditomorpha</taxon>
        <taxon>Strongyloidea</taxon>
        <taxon>Metastrongylidae</taxon>
        <taxon>Dictyocaulus</taxon>
    </lineage>
</organism>
<feature type="transmembrane region" description="Helical" evidence="6">
    <location>
        <begin position="84"/>
        <end position="106"/>
    </location>
</feature>
<gene>
    <name evidence="7" type="ORF">DICVIV_12781</name>
</gene>
<dbReference type="GO" id="GO:0006882">
    <property type="term" value="P:intracellular zinc ion homeostasis"/>
    <property type="evidence" value="ECO:0007669"/>
    <property type="project" value="TreeGrafter"/>
</dbReference>
<comment type="similarity">
    <text evidence="5">Belongs to the ZIP transporter (TC 2.A.5) family. KE4/Catsup subfamily.</text>
</comment>
<feature type="transmembrane region" description="Helical" evidence="6">
    <location>
        <begin position="127"/>
        <end position="146"/>
    </location>
</feature>
<feature type="transmembrane region" description="Helical" evidence="6">
    <location>
        <begin position="158"/>
        <end position="179"/>
    </location>
</feature>
<dbReference type="GO" id="GO:0016020">
    <property type="term" value="C:membrane"/>
    <property type="evidence" value="ECO:0007669"/>
    <property type="project" value="UniProtKB-SubCell"/>
</dbReference>
<evidence type="ECO:0000256" key="5">
    <source>
        <dbReference type="ARBA" id="ARBA00038485"/>
    </source>
</evidence>
<proteinExistence type="inferred from homology"/>
<accession>A0A0D8X9I4</accession>
<name>A0A0D8X9I4_DICVI</name>
<evidence type="ECO:0000256" key="2">
    <source>
        <dbReference type="ARBA" id="ARBA00022692"/>
    </source>
</evidence>
<dbReference type="PANTHER" id="PTHR16950:SF16">
    <property type="entry name" value="ZINC TRANSPORTER ZIP13"/>
    <property type="match status" value="1"/>
</dbReference>
<evidence type="ECO:0000256" key="4">
    <source>
        <dbReference type="ARBA" id="ARBA00023136"/>
    </source>
</evidence>
<dbReference type="Pfam" id="PF02535">
    <property type="entry name" value="Zip"/>
    <property type="match status" value="2"/>
</dbReference>
<dbReference type="InterPro" id="IPR003689">
    <property type="entry name" value="ZIP"/>
</dbReference>
<dbReference type="Proteomes" id="UP000053766">
    <property type="component" value="Unassembled WGS sequence"/>
</dbReference>
<dbReference type="PANTHER" id="PTHR16950">
    <property type="entry name" value="ZINC TRANSPORTER SLC39A7 HISTIDINE-RICH MEMBRANE PROTEIN KE4"/>
    <property type="match status" value="1"/>
</dbReference>
<reference evidence="8" key="2">
    <citation type="journal article" date="2016" name="Sci. Rep.">
        <title>Dictyocaulus viviparus genome, variome and transcriptome elucidate lungworm biology and support future intervention.</title>
        <authorList>
            <person name="McNulty S.N."/>
            <person name="Strube C."/>
            <person name="Rosa B.A."/>
            <person name="Martin J.C."/>
            <person name="Tyagi R."/>
            <person name="Choi Y.J."/>
            <person name="Wang Q."/>
            <person name="Hallsworth Pepin K."/>
            <person name="Zhang X."/>
            <person name="Ozersky P."/>
            <person name="Wilson R.K."/>
            <person name="Sternberg P.W."/>
            <person name="Gasser R.B."/>
            <person name="Mitreva M."/>
        </authorList>
    </citation>
    <scope>NUCLEOTIDE SEQUENCE [LARGE SCALE GENOMIC DNA]</scope>
    <source>
        <strain evidence="8">HannoverDv2000</strain>
    </source>
</reference>
<dbReference type="OrthoDB" id="200954at2759"/>